<feature type="transmembrane region" description="Helical" evidence="12">
    <location>
        <begin position="37"/>
        <end position="60"/>
    </location>
</feature>
<keyword evidence="14" id="KW-1185">Reference proteome</keyword>
<feature type="compositionally biased region" description="Basic and acidic residues" evidence="11">
    <location>
        <begin position="10"/>
        <end position="21"/>
    </location>
</feature>
<comment type="subcellular location">
    <subcellularLocation>
        <location evidence="1">Cell membrane</location>
        <topology evidence="1">Multi-pass membrane protein</topology>
    </subcellularLocation>
</comment>
<evidence type="ECO:0000256" key="8">
    <source>
        <dbReference type="ARBA" id="ARBA00023136"/>
    </source>
</evidence>
<comment type="caution">
    <text evidence="13">The sequence shown here is derived from an EMBL/GenBank/DDBJ whole genome shotgun (WGS) entry which is preliminary data.</text>
</comment>
<dbReference type="Pfam" id="PF02653">
    <property type="entry name" value="BPD_transp_2"/>
    <property type="match status" value="1"/>
</dbReference>
<feature type="region of interest" description="Disordered" evidence="11">
    <location>
        <begin position="1"/>
        <end position="21"/>
    </location>
</feature>
<comment type="subunit">
    <text evidence="2">The complex is composed of two ATP-binding proteins (LsrA), two transmembrane proteins (LsrC and LsrD) and a solute-binding protein (LsrB).</text>
</comment>
<evidence type="ECO:0000256" key="7">
    <source>
        <dbReference type="ARBA" id="ARBA00022989"/>
    </source>
</evidence>
<feature type="transmembrane region" description="Helical" evidence="12">
    <location>
        <begin position="155"/>
        <end position="175"/>
    </location>
</feature>
<dbReference type="RefSeq" id="WP_337105340.1">
    <property type="nucleotide sequence ID" value="NZ_JAPYKS010000003.1"/>
</dbReference>
<evidence type="ECO:0000256" key="9">
    <source>
        <dbReference type="ARBA" id="ARBA00025439"/>
    </source>
</evidence>
<feature type="transmembrane region" description="Helical" evidence="12">
    <location>
        <begin position="195"/>
        <end position="214"/>
    </location>
</feature>
<dbReference type="EMBL" id="JAPYKS010000003">
    <property type="protein sequence ID" value="MEI9408168.1"/>
    <property type="molecule type" value="Genomic_DNA"/>
</dbReference>
<feature type="transmembrane region" description="Helical" evidence="12">
    <location>
        <begin position="300"/>
        <end position="318"/>
    </location>
</feature>
<evidence type="ECO:0000256" key="2">
    <source>
        <dbReference type="ARBA" id="ARBA00011262"/>
    </source>
</evidence>
<keyword evidence="8 12" id="KW-0472">Membrane</keyword>
<feature type="transmembrane region" description="Helical" evidence="12">
    <location>
        <begin position="66"/>
        <end position="88"/>
    </location>
</feature>
<evidence type="ECO:0000256" key="4">
    <source>
        <dbReference type="ARBA" id="ARBA00022475"/>
    </source>
</evidence>
<feature type="transmembrane region" description="Helical" evidence="12">
    <location>
        <begin position="276"/>
        <end position="293"/>
    </location>
</feature>
<keyword evidence="4" id="KW-1003">Cell membrane</keyword>
<dbReference type="InterPro" id="IPR001851">
    <property type="entry name" value="ABC_transp_permease"/>
</dbReference>
<dbReference type="CDD" id="cd06579">
    <property type="entry name" value="TM_PBP1_transp_AraH_like"/>
    <property type="match status" value="1"/>
</dbReference>
<gene>
    <name evidence="13" type="ORF">O7A60_05240</name>
</gene>
<protein>
    <recommendedName>
        <fullName evidence="10">Autoinducer 2 import system permease protein LsrD</fullName>
    </recommendedName>
</protein>
<feature type="transmembrane region" description="Helical" evidence="12">
    <location>
        <begin position="95"/>
        <end position="119"/>
    </location>
</feature>
<keyword evidence="5" id="KW-0997">Cell inner membrane</keyword>
<proteinExistence type="predicted"/>
<sequence length="354" mass="36634">MTSTSPAQPAEKHVAPQADHGDPARTLIGRIAEGRAWLFLAGLIICFEIWSRFAFGATFVLNPFNLQSIAIFAIAPLLLATGQTFVIISGGIDLSLGFIMGLAAVVAAHATNLAGAAAIPLPLAMLAGILAAVIVASLPGIINGLLISRLRVPPFIGTLGMFGVARGVAFLLAGGTTVPVQNSWFALLGNGKFHGVPYLVMIAAVFVIAMHYLLGQTRFGQHNYAIGANVQAARRAGIDIRGHILRLYVLSAMCAGLGGALYAARFTAGAAQAGEPLLLDSVAAVVIGGASLFGGSGTILGTVAGALVIAVIQYGLVFVNVEPFWQFIAVGVVIIISVLIDQAQRRFSGGRQDE</sequence>
<keyword evidence="3" id="KW-0813">Transport</keyword>
<evidence type="ECO:0000256" key="5">
    <source>
        <dbReference type="ARBA" id="ARBA00022519"/>
    </source>
</evidence>
<keyword evidence="7 12" id="KW-1133">Transmembrane helix</keyword>
<evidence type="ECO:0000256" key="10">
    <source>
        <dbReference type="ARBA" id="ARBA00039381"/>
    </source>
</evidence>
<dbReference type="PANTHER" id="PTHR32196">
    <property type="entry name" value="ABC TRANSPORTER PERMEASE PROTEIN YPHD-RELATED-RELATED"/>
    <property type="match status" value="1"/>
</dbReference>
<keyword evidence="6 12" id="KW-0812">Transmembrane</keyword>
<evidence type="ECO:0000313" key="14">
    <source>
        <dbReference type="Proteomes" id="UP001387293"/>
    </source>
</evidence>
<comment type="function">
    <text evidence="9">Part of the ABC transporter complex LsrABCD involved in autoinducer 2 (AI-2) import. Probably responsible for the translocation of the substrate across the membrane.</text>
</comment>
<feature type="transmembrane region" description="Helical" evidence="12">
    <location>
        <begin position="324"/>
        <end position="341"/>
    </location>
</feature>
<evidence type="ECO:0000256" key="11">
    <source>
        <dbReference type="SAM" id="MobiDB-lite"/>
    </source>
</evidence>
<dbReference type="PANTHER" id="PTHR32196:SF71">
    <property type="entry name" value="AUTOINDUCER 2 IMPORT SYSTEM PERMEASE PROTEIN LSRD"/>
    <property type="match status" value="1"/>
</dbReference>
<accession>A0ABU8KT62</accession>
<feature type="transmembrane region" description="Helical" evidence="12">
    <location>
        <begin position="244"/>
        <end position="264"/>
    </location>
</feature>
<organism evidence="13 14">
    <name type="scientific">Mesorhizobium salmacidum</name>
    <dbReference type="NCBI Taxonomy" id="3015171"/>
    <lineage>
        <taxon>Bacteria</taxon>
        <taxon>Pseudomonadati</taxon>
        <taxon>Pseudomonadota</taxon>
        <taxon>Alphaproteobacteria</taxon>
        <taxon>Hyphomicrobiales</taxon>
        <taxon>Phyllobacteriaceae</taxon>
        <taxon>Mesorhizobium</taxon>
    </lineage>
</organism>
<evidence type="ECO:0000256" key="6">
    <source>
        <dbReference type="ARBA" id="ARBA00022692"/>
    </source>
</evidence>
<evidence type="ECO:0000256" key="1">
    <source>
        <dbReference type="ARBA" id="ARBA00004651"/>
    </source>
</evidence>
<reference evidence="13 14" key="1">
    <citation type="submission" date="2022-12" db="EMBL/GenBank/DDBJ databases">
        <authorList>
            <person name="Muema E."/>
        </authorList>
    </citation>
    <scope>NUCLEOTIDE SEQUENCE [LARGE SCALE GENOMIC DNA]</scope>
    <source>
        <strain evidence="14">1326</strain>
    </source>
</reference>
<evidence type="ECO:0000256" key="12">
    <source>
        <dbReference type="SAM" id="Phobius"/>
    </source>
</evidence>
<name>A0ABU8KT62_9HYPH</name>
<evidence type="ECO:0000256" key="3">
    <source>
        <dbReference type="ARBA" id="ARBA00022448"/>
    </source>
</evidence>
<evidence type="ECO:0000313" key="13">
    <source>
        <dbReference type="EMBL" id="MEI9408168.1"/>
    </source>
</evidence>
<dbReference type="Proteomes" id="UP001387293">
    <property type="component" value="Unassembled WGS sequence"/>
</dbReference>
<feature type="transmembrane region" description="Helical" evidence="12">
    <location>
        <begin position="125"/>
        <end position="148"/>
    </location>
</feature>